<evidence type="ECO:0000313" key="2">
    <source>
        <dbReference type="Proteomes" id="UP000628840"/>
    </source>
</evidence>
<comment type="caution">
    <text evidence="1">The sequence shown here is derived from an EMBL/GenBank/DDBJ whole genome shotgun (WGS) entry which is preliminary data.</text>
</comment>
<dbReference type="AlphaFoldDB" id="A0A830F5P1"/>
<accession>A0A830F5P1</accession>
<name>A0A830F5P1_9EURY</name>
<gene>
    <name evidence="1" type="ORF">GCM10009037_01310</name>
</gene>
<reference evidence="1 2" key="1">
    <citation type="journal article" date="2019" name="Int. J. Syst. Evol. Microbiol.">
        <title>The Global Catalogue of Microorganisms (GCM) 10K type strain sequencing project: providing services to taxonomists for standard genome sequencing and annotation.</title>
        <authorList>
            <consortium name="The Broad Institute Genomics Platform"/>
            <consortium name="The Broad Institute Genome Sequencing Center for Infectious Disease"/>
            <person name="Wu L."/>
            <person name="Ma J."/>
        </authorList>
    </citation>
    <scope>NUCLEOTIDE SEQUENCE [LARGE SCALE GENOMIC DNA]</scope>
    <source>
        <strain evidence="1 2">JCM 19585</strain>
    </source>
</reference>
<organism evidence="1 2">
    <name type="scientific">Halarchaeum grantii</name>
    <dbReference type="NCBI Taxonomy" id="1193105"/>
    <lineage>
        <taxon>Archaea</taxon>
        <taxon>Methanobacteriati</taxon>
        <taxon>Methanobacteriota</taxon>
        <taxon>Stenosarchaea group</taxon>
        <taxon>Halobacteria</taxon>
        <taxon>Halobacteriales</taxon>
        <taxon>Halobacteriaceae</taxon>
    </lineage>
</organism>
<keyword evidence="2" id="KW-1185">Reference proteome</keyword>
<dbReference type="EMBL" id="BMPF01000001">
    <property type="protein sequence ID" value="GGL21725.1"/>
    <property type="molecule type" value="Genomic_DNA"/>
</dbReference>
<evidence type="ECO:0000313" key="1">
    <source>
        <dbReference type="EMBL" id="GGL21725.1"/>
    </source>
</evidence>
<protein>
    <submittedName>
        <fullName evidence="1">Uncharacterized protein</fullName>
    </submittedName>
</protein>
<proteinExistence type="predicted"/>
<sequence length="413" mass="44895">MNDQSMTTLAEPTVLAAAKDALYPDVSERPDRYAVTETQFTTAIWGSEPISPTIHERLQPFNSVRLESGEPDLLGVGMPHGEVLNDGVASAPVVAVEAKGYRRSGAVDVARGIEQAHSRLSEVNLGYVAAPTAGVSETARALARELNVGIVGVEDAHSATVLEPARVTGAGEFSRGVEAIRFQARTNQFTAGSFPVNHPKNYLGYVLAAAAEGETDATYGEHVIRLPESGRRGAALFGLLDVRGEDELTHLGAEVVRFARTRHGSVERALEEFDAWTGRSTRFTDLAPRWAQLARSVMMQYEPTKLLVDALEALHREGVREAGLPELVERACAINQPLAVEVCVTEDAREAVLTRDGDLDTDALRDPHVYKTGLHFQYKAQLYHVGLVTDRGTDDKSAVLDDTWRLEQPVGHV</sequence>
<dbReference type="Proteomes" id="UP000628840">
    <property type="component" value="Unassembled WGS sequence"/>
</dbReference>